<protein>
    <submittedName>
        <fullName evidence="2">Uncharacterized protein</fullName>
    </submittedName>
</protein>
<dbReference type="AlphaFoldDB" id="A0A165G9J4"/>
<organism evidence="2 3">
    <name type="scientific">Exidia glandulosa HHB12029</name>
    <dbReference type="NCBI Taxonomy" id="1314781"/>
    <lineage>
        <taxon>Eukaryota</taxon>
        <taxon>Fungi</taxon>
        <taxon>Dikarya</taxon>
        <taxon>Basidiomycota</taxon>
        <taxon>Agaricomycotina</taxon>
        <taxon>Agaricomycetes</taxon>
        <taxon>Auriculariales</taxon>
        <taxon>Exidiaceae</taxon>
        <taxon>Exidia</taxon>
    </lineage>
</organism>
<name>A0A165G9J4_EXIGL</name>
<keyword evidence="1" id="KW-0472">Membrane</keyword>
<evidence type="ECO:0000256" key="1">
    <source>
        <dbReference type="SAM" id="Phobius"/>
    </source>
</evidence>
<evidence type="ECO:0000313" key="3">
    <source>
        <dbReference type="Proteomes" id="UP000077266"/>
    </source>
</evidence>
<dbReference type="OrthoDB" id="3349377at2759"/>
<keyword evidence="3" id="KW-1185">Reference proteome</keyword>
<accession>A0A165G9J4</accession>
<keyword evidence="1" id="KW-1133">Transmembrane helix</keyword>
<feature type="transmembrane region" description="Helical" evidence="1">
    <location>
        <begin position="106"/>
        <end position="130"/>
    </location>
</feature>
<sequence length="252" mass="28842">MSPSNPADFSPATWDYAGEIACIALFFWDWVITLDEELRYSSFALMCFATYTFTLRDESQSMSNVEVWIRVISMILIIILVQTDVKARAVILQLRVYIMYNRSRTLLRLNGAFFVFELAVTVALLAVFSQRIQYLPLSLDCGECIIWPRELGYCYVVPLIFEAYLATLMVKRSWENRRLFGELEGQSLFYVLVRDSVVYFFLVLGEIHGIWGGISGLKNQFPVEICAGNAFSDIRQDKSEPSVTDLVPTGLR</sequence>
<keyword evidence="1" id="KW-0812">Transmembrane</keyword>
<reference evidence="2 3" key="1">
    <citation type="journal article" date="2016" name="Mol. Biol. Evol.">
        <title>Comparative Genomics of Early-Diverging Mushroom-Forming Fungi Provides Insights into the Origins of Lignocellulose Decay Capabilities.</title>
        <authorList>
            <person name="Nagy L.G."/>
            <person name="Riley R."/>
            <person name="Tritt A."/>
            <person name="Adam C."/>
            <person name="Daum C."/>
            <person name="Floudas D."/>
            <person name="Sun H."/>
            <person name="Yadav J.S."/>
            <person name="Pangilinan J."/>
            <person name="Larsson K.H."/>
            <person name="Matsuura K."/>
            <person name="Barry K."/>
            <person name="Labutti K."/>
            <person name="Kuo R."/>
            <person name="Ohm R.A."/>
            <person name="Bhattacharya S.S."/>
            <person name="Shirouzu T."/>
            <person name="Yoshinaga Y."/>
            <person name="Martin F.M."/>
            <person name="Grigoriev I.V."/>
            <person name="Hibbett D.S."/>
        </authorList>
    </citation>
    <scope>NUCLEOTIDE SEQUENCE [LARGE SCALE GENOMIC DNA]</scope>
    <source>
        <strain evidence="2 3">HHB12029</strain>
    </source>
</reference>
<dbReference type="EMBL" id="KV426054">
    <property type="protein sequence ID" value="KZV90190.1"/>
    <property type="molecule type" value="Genomic_DNA"/>
</dbReference>
<gene>
    <name evidence="2" type="ORF">EXIGLDRAFT_694934</name>
</gene>
<evidence type="ECO:0000313" key="2">
    <source>
        <dbReference type="EMBL" id="KZV90190.1"/>
    </source>
</evidence>
<feature type="transmembrane region" description="Helical" evidence="1">
    <location>
        <begin position="67"/>
        <end position="85"/>
    </location>
</feature>
<dbReference type="Proteomes" id="UP000077266">
    <property type="component" value="Unassembled WGS sequence"/>
</dbReference>
<dbReference type="InParanoid" id="A0A165G9J4"/>
<proteinExistence type="predicted"/>